<protein>
    <submittedName>
        <fullName evidence="2">Chromatin assembly factor 1 subunit FSM</fullName>
    </submittedName>
</protein>
<evidence type="ECO:0000313" key="2">
    <source>
        <dbReference type="EMBL" id="KAK3909780.1"/>
    </source>
</evidence>
<comment type="caution">
    <text evidence="2">The sequence shown here is derived from an EMBL/GenBank/DDBJ whole genome shotgun (WGS) entry which is preliminary data.</text>
</comment>
<evidence type="ECO:0000313" key="3">
    <source>
        <dbReference type="Proteomes" id="UP001219518"/>
    </source>
</evidence>
<accession>A0AAE1GXP5</accession>
<reference evidence="2" key="2">
    <citation type="journal article" date="2023" name="BMC Genomics">
        <title>Pest status, molecular evolution, and epigenetic factors derived from the genome assembly of Frankliniella fusca, a thysanopteran phytovirus vector.</title>
        <authorList>
            <person name="Catto M.A."/>
            <person name="Labadie P.E."/>
            <person name="Jacobson A.L."/>
            <person name="Kennedy G.G."/>
            <person name="Srinivasan R."/>
            <person name="Hunt B.G."/>
        </authorList>
    </citation>
    <scope>NUCLEOTIDE SEQUENCE</scope>
    <source>
        <strain evidence="2">PL_HMW_Pooled</strain>
    </source>
</reference>
<reference evidence="2" key="1">
    <citation type="submission" date="2021-07" db="EMBL/GenBank/DDBJ databases">
        <authorList>
            <person name="Catto M.A."/>
            <person name="Jacobson A."/>
            <person name="Kennedy G."/>
            <person name="Labadie P."/>
            <person name="Hunt B.G."/>
            <person name="Srinivasan R."/>
        </authorList>
    </citation>
    <scope>NUCLEOTIDE SEQUENCE</scope>
    <source>
        <strain evidence="2">PL_HMW_Pooled</strain>
        <tissue evidence="2">Head</tissue>
    </source>
</reference>
<gene>
    <name evidence="2" type="ORF">KUF71_019789</name>
</gene>
<dbReference type="Proteomes" id="UP001219518">
    <property type="component" value="Unassembled WGS sequence"/>
</dbReference>
<organism evidence="2 3">
    <name type="scientific">Frankliniella fusca</name>
    <dbReference type="NCBI Taxonomy" id="407009"/>
    <lineage>
        <taxon>Eukaryota</taxon>
        <taxon>Metazoa</taxon>
        <taxon>Ecdysozoa</taxon>
        <taxon>Arthropoda</taxon>
        <taxon>Hexapoda</taxon>
        <taxon>Insecta</taxon>
        <taxon>Pterygota</taxon>
        <taxon>Neoptera</taxon>
        <taxon>Paraneoptera</taxon>
        <taxon>Thysanoptera</taxon>
        <taxon>Terebrantia</taxon>
        <taxon>Thripoidea</taxon>
        <taxon>Thripidae</taxon>
        <taxon>Frankliniella</taxon>
    </lineage>
</organism>
<feature type="compositionally biased region" description="Basic residues" evidence="1">
    <location>
        <begin position="555"/>
        <end position="569"/>
    </location>
</feature>
<dbReference type="EMBL" id="JAHWGI010000122">
    <property type="protein sequence ID" value="KAK3909780.1"/>
    <property type="molecule type" value="Genomic_DNA"/>
</dbReference>
<feature type="region of interest" description="Disordered" evidence="1">
    <location>
        <begin position="515"/>
        <end position="569"/>
    </location>
</feature>
<evidence type="ECO:0000256" key="1">
    <source>
        <dbReference type="SAM" id="MobiDB-lite"/>
    </source>
</evidence>
<feature type="compositionally biased region" description="Basic and acidic residues" evidence="1">
    <location>
        <begin position="515"/>
        <end position="554"/>
    </location>
</feature>
<feature type="region of interest" description="Disordered" evidence="1">
    <location>
        <begin position="211"/>
        <end position="231"/>
    </location>
</feature>
<proteinExistence type="predicted"/>
<keyword evidence="3" id="KW-1185">Reference proteome</keyword>
<dbReference type="AlphaFoldDB" id="A0AAE1GXP5"/>
<name>A0AAE1GXP5_9NEOP</name>
<sequence length="569" mass="65450">MKVFREKYGLRDPEEIFLGYGFDSRQHPKRPRLESRQVSKTYQYVSIKDLLKDVLSDKYLRDLITAEKKSTDGINFYVDDLEITQALSPAAGDYKIAGFYFGIQNLPPELNAMLNHIFVTGLAFSDDVANPKVWERFLEDMRHLETNGIDIDVDGVIISFKAVLVAQIGDSLAAAEILGFRKSSANKFCRWCYMDRKDMWRDGCMLGEPRTPERHEQDVEAASVSEANRTRTGVDGPSKLHGLTFFKPVGFSVFDYFHDLLQGINKMEVKMALRHYVCVKKHFSIQELRSRVQFFDYGYPDKKNKPRSNFTRAYLNKVDSYNLHQTGAQVWCLTRAFPFLFADLVPSDDPYMKLISLLNQMMTIIFSHAVLESDIRNLERLIEDHHKLFKEIFPGTPEPAVGTEESQNNAIIQQEEDEDDVENHGLQDFFVDSDDEIEDQVVNTAETYDFIMSDVALSSSSSSEDEQMTALYEKSGRDIELELENFEGQASGIGVTVPGTAEKLRRVHSTLAAEREEVRKKLKEATRKAAMEEKQRKKEEEDAKKIQKKEEEAAKKKKRQRGKRRRKMS</sequence>